<evidence type="ECO:0000256" key="1">
    <source>
        <dbReference type="SAM" id="MobiDB-lite"/>
    </source>
</evidence>
<protein>
    <submittedName>
        <fullName evidence="2">Uncharacterized protein</fullName>
    </submittedName>
</protein>
<feature type="compositionally biased region" description="Basic and acidic residues" evidence="1">
    <location>
        <begin position="169"/>
        <end position="182"/>
    </location>
</feature>
<feature type="compositionally biased region" description="Polar residues" evidence="1">
    <location>
        <begin position="148"/>
        <end position="160"/>
    </location>
</feature>
<feature type="region of interest" description="Disordered" evidence="1">
    <location>
        <begin position="130"/>
        <end position="182"/>
    </location>
</feature>
<reference evidence="2" key="1">
    <citation type="submission" date="2019-08" db="EMBL/GenBank/DDBJ databases">
        <title>The genome of the North American firefly Photinus pyralis.</title>
        <authorList>
            <consortium name="Photinus pyralis genome working group"/>
            <person name="Fallon T.R."/>
            <person name="Sander Lower S.E."/>
            <person name="Weng J.-K."/>
        </authorList>
    </citation>
    <scope>NUCLEOTIDE SEQUENCE</scope>
    <source>
        <strain evidence="2">TRF0915ILg1</strain>
        <tissue evidence="2">Whole body</tissue>
    </source>
</reference>
<dbReference type="Proteomes" id="UP000801492">
    <property type="component" value="Unassembled WGS sequence"/>
</dbReference>
<dbReference type="AlphaFoldDB" id="A0A8K0G8X5"/>
<accession>A0A8K0G8X5</accession>
<dbReference type="EMBL" id="VTPC01063514">
    <property type="protein sequence ID" value="KAF2889708.1"/>
    <property type="molecule type" value="Genomic_DNA"/>
</dbReference>
<keyword evidence="3" id="KW-1185">Reference proteome</keyword>
<name>A0A8K0G8X5_IGNLU</name>
<sequence length="236" mass="26762">MGFNKIQLAECFKNLKKVLMKCQFSPHRIYNMDESGFQTVLNKLPKHITPKRKKEAAKKVSSEQGINALGHYDLYALVVFGNEPPQQAPTGVALKRQGLSLQMRTHLTIPILTLLQTEDLNLGLYVGGKESGKGKEVKKQKPRKHDNSLTTKSESHYSLQDSSSGLSELRSEEERDDENTRELRSGEFAVITVFYNSDRSGDFRHFVGQLSCSKAKDEYMEHFKKSIKNNALLKNN</sequence>
<evidence type="ECO:0000313" key="3">
    <source>
        <dbReference type="Proteomes" id="UP000801492"/>
    </source>
</evidence>
<comment type="caution">
    <text evidence="2">The sequence shown here is derived from an EMBL/GenBank/DDBJ whole genome shotgun (WGS) entry which is preliminary data.</text>
</comment>
<organism evidence="2 3">
    <name type="scientific">Ignelater luminosus</name>
    <name type="common">Cucubano</name>
    <name type="synonym">Pyrophorus luminosus</name>
    <dbReference type="NCBI Taxonomy" id="2038154"/>
    <lineage>
        <taxon>Eukaryota</taxon>
        <taxon>Metazoa</taxon>
        <taxon>Ecdysozoa</taxon>
        <taxon>Arthropoda</taxon>
        <taxon>Hexapoda</taxon>
        <taxon>Insecta</taxon>
        <taxon>Pterygota</taxon>
        <taxon>Neoptera</taxon>
        <taxon>Endopterygota</taxon>
        <taxon>Coleoptera</taxon>
        <taxon>Polyphaga</taxon>
        <taxon>Elateriformia</taxon>
        <taxon>Elateroidea</taxon>
        <taxon>Elateridae</taxon>
        <taxon>Agrypninae</taxon>
        <taxon>Pyrophorini</taxon>
        <taxon>Ignelater</taxon>
    </lineage>
</organism>
<proteinExistence type="predicted"/>
<gene>
    <name evidence="2" type="ORF">ILUMI_16465</name>
</gene>
<evidence type="ECO:0000313" key="2">
    <source>
        <dbReference type="EMBL" id="KAF2889708.1"/>
    </source>
</evidence>
<feature type="compositionally biased region" description="Basic and acidic residues" evidence="1">
    <location>
        <begin position="130"/>
        <end position="139"/>
    </location>
</feature>